<dbReference type="Pfam" id="PF07715">
    <property type="entry name" value="Plug"/>
    <property type="match status" value="1"/>
</dbReference>
<dbReference type="GO" id="GO:0009279">
    <property type="term" value="C:cell outer membrane"/>
    <property type="evidence" value="ECO:0007669"/>
    <property type="project" value="UniProtKB-SubCell"/>
</dbReference>
<evidence type="ECO:0000256" key="7">
    <source>
        <dbReference type="ARBA" id="ARBA00023237"/>
    </source>
</evidence>
<dbReference type="STRING" id="1150368.SAMN02927921_03601"/>
<dbReference type="EMBL" id="FPJE01000026">
    <property type="protein sequence ID" value="SFW71795.1"/>
    <property type="molecule type" value="Genomic_DNA"/>
</dbReference>
<dbReference type="SUPFAM" id="SSF56935">
    <property type="entry name" value="Porins"/>
    <property type="match status" value="1"/>
</dbReference>
<proteinExistence type="inferred from homology"/>
<evidence type="ECO:0000256" key="4">
    <source>
        <dbReference type="ARBA" id="ARBA00022692"/>
    </source>
</evidence>
<evidence type="ECO:0000256" key="2">
    <source>
        <dbReference type="ARBA" id="ARBA00022448"/>
    </source>
</evidence>
<dbReference type="SUPFAM" id="SSF49464">
    <property type="entry name" value="Carboxypeptidase regulatory domain-like"/>
    <property type="match status" value="1"/>
</dbReference>
<dbReference type="RefSeq" id="WP_072318849.1">
    <property type="nucleotide sequence ID" value="NZ_FPJE01000026.1"/>
</dbReference>
<comment type="similarity">
    <text evidence="8">Belongs to the TonB-dependent receptor family.</text>
</comment>
<dbReference type="InterPro" id="IPR037066">
    <property type="entry name" value="Plug_dom_sf"/>
</dbReference>
<dbReference type="PANTHER" id="PTHR30069">
    <property type="entry name" value="TONB-DEPENDENT OUTER MEMBRANE RECEPTOR"/>
    <property type="match status" value="1"/>
</dbReference>
<dbReference type="PROSITE" id="PS52016">
    <property type="entry name" value="TONB_DEPENDENT_REC_3"/>
    <property type="match status" value="1"/>
</dbReference>
<evidence type="ECO:0000256" key="5">
    <source>
        <dbReference type="ARBA" id="ARBA00022729"/>
    </source>
</evidence>
<dbReference type="GO" id="GO:0044718">
    <property type="term" value="P:siderophore transmembrane transport"/>
    <property type="evidence" value="ECO:0007669"/>
    <property type="project" value="TreeGrafter"/>
</dbReference>
<keyword evidence="6 8" id="KW-0472">Membrane</keyword>
<keyword evidence="10" id="KW-0675">Receptor</keyword>
<keyword evidence="5" id="KW-0732">Signal</keyword>
<dbReference type="Pfam" id="PF13715">
    <property type="entry name" value="CarbopepD_reg_2"/>
    <property type="match status" value="1"/>
</dbReference>
<protein>
    <submittedName>
        <fullName evidence="10">Outer membrane receptor for ferrienterochelin and colicins</fullName>
    </submittedName>
</protein>
<sequence>MKFYIFFPLVYIVMGSCIWAQQAPVTTRGDQEFLPVVRGLVINAYTGAPVGDVRITIRELGIESYSNAEGQFTFKNIPVRPLTLILEHGDYITGEETFDIPDGTLLLSIRPNSLDLDEVVVIGKRDLKTPSSATMINRKAIEHLQATNLREVLQLVPGNLIENPTFTNTNQANIRQYKADNLGSLGTAVIINGATISNNANLQAINTTRAGSGAAFSTSSGGGVDLRTISADNVERVEVIRGIPSVEYGDLNAGAILVQTKARKEPLTLKARFNPTLTQFWAGKGFNTDNDGSSLYVDLDYTKNNDSETNKYQNYTRVSGTAQYTRHFGKEKNWRTNTTLAYTYGKDSYDMDPDFVVDSVKTVSREHFIRFSSNGNITLDRKFSQQIKYTASLNYGDQKGYQQQYYTADITAESYALTNSTHEVPYLPSSYLSKMRVNGKPLSANFRISDHFNWYTGDYTHNILAGAAWKMDVNLGEGKTFNRPPRNTSAHAYRTRRYNDIPALHQFGLYVQDQFSGFIGKTAISLQAGLRYDLMQPFDKSYDLKALSPRLYASVKTPFNLTLRSGYGVTAKSPTLLYLYPENAYFDFYSLNHYAQRPEERMALITTRVFDSGNHDLKLSKTAKYEAGMDYNWGENGEKILSVTGYYEKTRNGYDMSTTLNSVKFAQYPVYAIESQPEGQQPVLSDEVSSMTRFVSYFAPSNNIRRVNKGVELNADFGKVDVINTSFNITGAYTSTKSVTNDYYILQQNIAGRATTRVGVFAPGRGSVEERFVTTIRGIYHIPKLSFIVTLSAQTIWMDKNRYTGYQSLPVGYIPYNESGETPEIVFFSESERQGINKYDDPDIYLNINEATYITEKWQPLWLFNLKLTKEFRNGLNFSFFANNFINYRPLKSSTRYPTVYYKRNISFFFGSELSIRL</sequence>
<dbReference type="Proteomes" id="UP000182248">
    <property type="component" value="Unassembled WGS sequence"/>
</dbReference>
<dbReference type="InterPro" id="IPR008969">
    <property type="entry name" value="CarboxyPept-like_regulatory"/>
</dbReference>
<dbReference type="OrthoDB" id="1151166at2"/>
<dbReference type="Gene3D" id="2.40.170.20">
    <property type="entry name" value="TonB-dependent receptor, beta-barrel domain"/>
    <property type="match status" value="1"/>
</dbReference>
<keyword evidence="2 8" id="KW-0813">Transport</keyword>
<dbReference type="AlphaFoldDB" id="A0A1K1RJ18"/>
<gene>
    <name evidence="10" type="ORF">SAMN02927921_03601</name>
</gene>
<dbReference type="GO" id="GO:0015344">
    <property type="term" value="F:siderophore uptake transmembrane transporter activity"/>
    <property type="evidence" value="ECO:0007669"/>
    <property type="project" value="TreeGrafter"/>
</dbReference>
<dbReference type="Gene3D" id="2.170.130.10">
    <property type="entry name" value="TonB-dependent receptor, plug domain"/>
    <property type="match status" value="1"/>
</dbReference>
<evidence type="ECO:0000256" key="8">
    <source>
        <dbReference type="PROSITE-ProRule" id="PRU01360"/>
    </source>
</evidence>
<evidence type="ECO:0000313" key="11">
    <source>
        <dbReference type="Proteomes" id="UP000182248"/>
    </source>
</evidence>
<dbReference type="InterPro" id="IPR039426">
    <property type="entry name" value="TonB-dep_rcpt-like"/>
</dbReference>
<name>A0A1K1RJ18_9FLAO</name>
<keyword evidence="11" id="KW-1185">Reference proteome</keyword>
<feature type="domain" description="TonB-dependent receptor plug" evidence="9">
    <location>
        <begin position="127"/>
        <end position="255"/>
    </location>
</feature>
<dbReference type="InterPro" id="IPR012910">
    <property type="entry name" value="Plug_dom"/>
</dbReference>
<evidence type="ECO:0000256" key="3">
    <source>
        <dbReference type="ARBA" id="ARBA00022452"/>
    </source>
</evidence>
<evidence type="ECO:0000259" key="9">
    <source>
        <dbReference type="Pfam" id="PF07715"/>
    </source>
</evidence>
<evidence type="ECO:0000313" key="10">
    <source>
        <dbReference type="EMBL" id="SFW71795.1"/>
    </source>
</evidence>
<keyword evidence="4 8" id="KW-0812">Transmembrane</keyword>
<comment type="subcellular location">
    <subcellularLocation>
        <location evidence="1 8">Cell outer membrane</location>
        <topology evidence="1 8">Multi-pass membrane protein</topology>
    </subcellularLocation>
</comment>
<dbReference type="PANTHER" id="PTHR30069:SF29">
    <property type="entry name" value="HEMOGLOBIN AND HEMOGLOBIN-HAPTOGLOBIN-BINDING PROTEIN 1-RELATED"/>
    <property type="match status" value="1"/>
</dbReference>
<reference evidence="10 11" key="1">
    <citation type="submission" date="2016-11" db="EMBL/GenBank/DDBJ databases">
        <authorList>
            <person name="Jaros S."/>
            <person name="Januszkiewicz K."/>
            <person name="Wedrychowicz H."/>
        </authorList>
    </citation>
    <scope>NUCLEOTIDE SEQUENCE [LARGE SCALE GENOMIC DNA]</scope>
    <source>
        <strain evidence="10 11">CGMCC 1.12145</strain>
    </source>
</reference>
<accession>A0A1K1RJ18</accession>
<keyword evidence="7 8" id="KW-0998">Cell outer membrane</keyword>
<dbReference type="InterPro" id="IPR036942">
    <property type="entry name" value="Beta-barrel_TonB_sf"/>
</dbReference>
<evidence type="ECO:0000256" key="1">
    <source>
        <dbReference type="ARBA" id="ARBA00004571"/>
    </source>
</evidence>
<evidence type="ECO:0000256" key="6">
    <source>
        <dbReference type="ARBA" id="ARBA00023136"/>
    </source>
</evidence>
<organism evidence="10 11">
    <name type="scientific">Sinomicrobium oceani</name>
    <dbReference type="NCBI Taxonomy" id="1150368"/>
    <lineage>
        <taxon>Bacteria</taxon>
        <taxon>Pseudomonadati</taxon>
        <taxon>Bacteroidota</taxon>
        <taxon>Flavobacteriia</taxon>
        <taxon>Flavobacteriales</taxon>
        <taxon>Flavobacteriaceae</taxon>
        <taxon>Sinomicrobium</taxon>
    </lineage>
</organism>
<dbReference type="PROSITE" id="PS51257">
    <property type="entry name" value="PROKAR_LIPOPROTEIN"/>
    <property type="match status" value="1"/>
</dbReference>
<keyword evidence="3 8" id="KW-1134">Transmembrane beta strand</keyword>